<sequence>MSQDSGSFVAPASDVRLTAADQAFAGASAKAATKLSLYPLDTWKSRKQARGDLDFRHLRGIRGVYRGVVPKLLLYSPYQAVYMSAYITSRDSLLGPLGDSALTFVAAGIAAEVAGAAIRVPMEVSKLRLQLGVYSNTWHAVKDFCRNPWQIYRGSFLPQTIMHDCFYSACGWLIFESGRQWLFAAHGCSSLPVYENLGLGLVTGTLASLVTNPVDVVKTRIIGCRDKPEGILATAAGIWRHEGISAFWRGAALRALHLAPSHGLYMLLYELTKRQMVAWRGT</sequence>
<dbReference type="Gene3D" id="1.50.40.10">
    <property type="entry name" value="Mitochondrial carrier domain"/>
    <property type="match status" value="1"/>
</dbReference>
<evidence type="ECO:0000256" key="8">
    <source>
        <dbReference type="PROSITE-ProRule" id="PRU00282"/>
    </source>
</evidence>
<evidence type="ECO:0000313" key="10">
    <source>
        <dbReference type="EMBL" id="CAJ1400131.1"/>
    </source>
</evidence>
<evidence type="ECO:0000256" key="2">
    <source>
        <dbReference type="ARBA" id="ARBA00006375"/>
    </source>
</evidence>
<protein>
    <recommendedName>
        <fullName evidence="12">Mitochondrial carrier protein</fullName>
    </recommendedName>
</protein>
<evidence type="ECO:0000256" key="1">
    <source>
        <dbReference type="ARBA" id="ARBA00004141"/>
    </source>
</evidence>
<dbReference type="PROSITE" id="PS50920">
    <property type="entry name" value="SOLCAR"/>
    <property type="match status" value="3"/>
</dbReference>
<dbReference type="GO" id="GO:0016020">
    <property type="term" value="C:membrane"/>
    <property type="evidence" value="ECO:0007669"/>
    <property type="project" value="UniProtKB-SubCell"/>
</dbReference>
<evidence type="ECO:0000256" key="7">
    <source>
        <dbReference type="ARBA" id="ARBA00023136"/>
    </source>
</evidence>
<dbReference type="InterPro" id="IPR023395">
    <property type="entry name" value="MCP_dom_sf"/>
</dbReference>
<evidence type="ECO:0000256" key="4">
    <source>
        <dbReference type="ARBA" id="ARBA00022692"/>
    </source>
</evidence>
<comment type="similarity">
    <text evidence="2 9">Belongs to the mitochondrial carrier (TC 2.A.29) family.</text>
</comment>
<keyword evidence="7 8" id="KW-0472">Membrane</keyword>
<feature type="repeat" description="Solcar" evidence="8">
    <location>
        <begin position="191"/>
        <end position="275"/>
    </location>
</feature>
<accession>A0AA36NE94</accession>
<feature type="repeat" description="Solcar" evidence="8">
    <location>
        <begin position="17"/>
        <end position="92"/>
    </location>
</feature>
<keyword evidence="6" id="KW-1133">Transmembrane helix</keyword>
<comment type="caution">
    <text evidence="10">The sequence shown here is derived from an EMBL/GenBank/DDBJ whole genome shotgun (WGS) entry which is preliminary data.</text>
</comment>
<comment type="subcellular location">
    <subcellularLocation>
        <location evidence="1">Membrane</location>
        <topology evidence="1">Multi-pass membrane protein</topology>
    </subcellularLocation>
</comment>
<dbReference type="AlphaFoldDB" id="A0AA36NE94"/>
<proteinExistence type="inferred from homology"/>
<gene>
    <name evidence="10" type="ORF">EVOR1521_LOCUS23546</name>
</gene>
<name>A0AA36NE94_9DINO</name>
<keyword evidence="5" id="KW-0677">Repeat</keyword>
<evidence type="ECO:0000256" key="9">
    <source>
        <dbReference type="RuleBase" id="RU000488"/>
    </source>
</evidence>
<dbReference type="InterPro" id="IPR018108">
    <property type="entry name" value="MCP_transmembrane"/>
</dbReference>
<evidence type="ECO:0000313" key="11">
    <source>
        <dbReference type="Proteomes" id="UP001178507"/>
    </source>
</evidence>
<dbReference type="PANTHER" id="PTHR45667">
    <property type="entry name" value="S-ADENOSYLMETHIONINE MITOCHONDRIAL CARRIER PROTEIN"/>
    <property type="match status" value="1"/>
</dbReference>
<dbReference type="Proteomes" id="UP001178507">
    <property type="component" value="Unassembled WGS sequence"/>
</dbReference>
<evidence type="ECO:0000256" key="3">
    <source>
        <dbReference type="ARBA" id="ARBA00022448"/>
    </source>
</evidence>
<dbReference type="SUPFAM" id="SSF103506">
    <property type="entry name" value="Mitochondrial carrier"/>
    <property type="match status" value="1"/>
</dbReference>
<reference evidence="10" key="1">
    <citation type="submission" date="2023-08" db="EMBL/GenBank/DDBJ databases">
        <authorList>
            <person name="Chen Y."/>
            <person name="Shah S."/>
            <person name="Dougan E. K."/>
            <person name="Thang M."/>
            <person name="Chan C."/>
        </authorList>
    </citation>
    <scope>NUCLEOTIDE SEQUENCE</scope>
</reference>
<keyword evidence="3 9" id="KW-0813">Transport</keyword>
<dbReference type="EMBL" id="CAUJNA010003361">
    <property type="protein sequence ID" value="CAJ1400131.1"/>
    <property type="molecule type" value="Genomic_DNA"/>
</dbReference>
<evidence type="ECO:0000256" key="5">
    <source>
        <dbReference type="ARBA" id="ARBA00022737"/>
    </source>
</evidence>
<organism evidence="10 11">
    <name type="scientific">Effrenium voratum</name>
    <dbReference type="NCBI Taxonomy" id="2562239"/>
    <lineage>
        <taxon>Eukaryota</taxon>
        <taxon>Sar</taxon>
        <taxon>Alveolata</taxon>
        <taxon>Dinophyceae</taxon>
        <taxon>Suessiales</taxon>
        <taxon>Symbiodiniaceae</taxon>
        <taxon>Effrenium</taxon>
    </lineage>
</organism>
<feature type="repeat" description="Solcar" evidence="8">
    <location>
        <begin position="102"/>
        <end position="181"/>
    </location>
</feature>
<keyword evidence="4 8" id="KW-0812">Transmembrane</keyword>
<keyword evidence="11" id="KW-1185">Reference proteome</keyword>
<evidence type="ECO:0008006" key="12">
    <source>
        <dbReference type="Google" id="ProtNLM"/>
    </source>
</evidence>
<dbReference type="Pfam" id="PF00153">
    <property type="entry name" value="Mito_carr"/>
    <property type="match status" value="2"/>
</dbReference>
<evidence type="ECO:0000256" key="6">
    <source>
        <dbReference type="ARBA" id="ARBA00022989"/>
    </source>
</evidence>